<dbReference type="GO" id="GO:0043571">
    <property type="term" value="P:maintenance of CRISPR repeat elements"/>
    <property type="evidence" value="ECO:0007669"/>
    <property type="project" value="InterPro"/>
</dbReference>
<organism evidence="8">
    <name type="scientific">metagenome</name>
    <dbReference type="NCBI Taxonomy" id="256318"/>
    <lineage>
        <taxon>unclassified sequences</taxon>
        <taxon>metagenomes</taxon>
    </lineage>
</organism>
<dbReference type="EMBL" id="UIDG01000638">
    <property type="protein sequence ID" value="SUS08717.1"/>
    <property type="molecule type" value="Genomic_DNA"/>
</dbReference>
<dbReference type="InterPro" id="IPR019851">
    <property type="entry name" value="CRISPR-assoc_Cas1_ECOLI"/>
</dbReference>
<dbReference type="InterPro" id="IPR002729">
    <property type="entry name" value="CRISPR-assoc_Cas1"/>
</dbReference>
<keyword evidence="1" id="KW-0540">Nuclease</keyword>
<dbReference type="PANTHER" id="PTHR34353:SF3">
    <property type="entry name" value="CRISPR-ASSOCIATED ENDONUCLEASE CAS1"/>
    <property type="match status" value="1"/>
</dbReference>
<protein>
    <submittedName>
        <fullName evidence="8">CRISPR-associated endonuclease Cas1</fullName>
        <ecNumber evidence="8">3.1.-.-</ecNumber>
    </submittedName>
</protein>
<dbReference type="AlphaFoldDB" id="A0A380TL17"/>
<dbReference type="InterPro" id="IPR042206">
    <property type="entry name" value="CRISPR-assoc_Cas1_C"/>
</dbReference>
<dbReference type="GO" id="GO:0003677">
    <property type="term" value="F:DNA binding"/>
    <property type="evidence" value="ECO:0007669"/>
    <property type="project" value="UniProtKB-KW"/>
</dbReference>
<keyword evidence="6" id="KW-0051">Antiviral defense</keyword>
<dbReference type="HAMAP" id="MF_01470">
    <property type="entry name" value="Cas1"/>
    <property type="match status" value="1"/>
</dbReference>
<evidence type="ECO:0000256" key="2">
    <source>
        <dbReference type="ARBA" id="ARBA00022723"/>
    </source>
</evidence>
<dbReference type="Gene3D" id="1.20.120.920">
    <property type="entry name" value="CRISPR-associated endonuclease Cas1, C-terminal domain"/>
    <property type="match status" value="1"/>
</dbReference>
<dbReference type="InterPro" id="IPR050646">
    <property type="entry name" value="Cas1"/>
</dbReference>
<evidence type="ECO:0000313" key="8">
    <source>
        <dbReference type="EMBL" id="SUS08717.1"/>
    </source>
</evidence>
<keyword evidence="7" id="KW-0238">DNA-binding</keyword>
<dbReference type="GO" id="GO:0016787">
    <property type="term" value="F:hydrolase activity"/>
    <property type="evidence" value="ECO:0007669"/>
    <property type="project" value="UniProtKB-KW"/>
</dbReference>
<sequence>MLKGRLGLETARIPHADRHGLLWLDRGGLAVEDGCLRFVCAGGGMVERGDYRIPFQTVSMILLGPGSTVSHDALRLLARHGTALVAVGEDGVRAYTAPPLAGDSSDLARRQVRCWSDPDGARLSIARKMYAWRLGEILPQRDITVLRGIEGARMKELYRLTAQRFGVPWHGRRYDRADPGSDDLPNQAINHAATAVEAAAAIAVTATATVPQLGFIHEDSGQSFVLDIADLFRDSVTLPVAFESAARALKRPDETVDRTVRRIAGARFRREHVIPKMIDRIKELFDAT</sequence>
<gene>
    <name evidence="8" type="primary">ygbT</name>
    <name evidence="8" type="ORF">DF3PB_830003</name>
</gene>
<keyword evidence="3 8" id="KW-0255">Endonuclease</keyword>
<dbReference type="Pfam" id="PF01867">
    <property type="entry name" value="Cas_Cas1"/>
    <property type="match status" value="2"/>
</dbReference>
<keyword evidence="2" id="KW-0479">Metal-binding</keyword>
<dbReference type="PANTHER" id="PTHR34353">
    <property type="entry name" value="CRISPR-ASSOCIATED ENDONUCLEASE CAS1 1"/>
    <property type="match status" value="1"/>
</dbReference>
<accession>A0A380TL17</accession>
<reference evidence="8" key="1">
    <citation type="submission" date="2018-07" db="EMBL/GenBank/DDBJ databases">
        <authorList>
            <person name="Quirk P.G."/>
            <person name="Krulwich T.A."/>
        </authorList>
    </citation>
    <scope>NUCLEOTIDE SEQUENCE</scope>
</reference>
<evidence type="ECO:0000256" key="7">
    <source>
        <dbReference type="ARBA" id="ARBA00023125"/>
    </source>
</evidence>
<dbReference type="NCBIfam" id="TIGR03638">
    <property type="entry name" value="cas1_ECOLI"/>
    <property type="match status" value="1"/>
</dbReference>
<keyword evidence="4 8" id="KW-0378">Hydrolase</keyword>
<dbReference type="InterPro" id="IPR042211">
    <property type="entry name" value="CRISPR-assoc_Cas1_N"/>
</dbReference>
<dbReference type="GO" id="GO:0004520">
    <property type="term" value="F:DNA endonuclease activity"/>
    <property type="evidence" value="ECO:0007669"/>
    <property type="project" value="InterPro"/>
</dbReference>
<keyword evidence="5" id="KW-0460">Magnesium</keyword>
<dbReference type="EC" id="3.1.-.-" evidence="8"/>
<dbReference type="GO" id="GO:0051607">
    <property type="term" value="P:defense response to virus"/>
    <property type="evidence" value="ECO:0007669"/>
    <property type="project" value="UniProtKB-KW"/>
</dbReference>
<evidence type="ECO:0000256" key="5">
    <source>
        <dbReference type="ARBA" id="ARBA00022842"/>
    </source>
</evidence>
<evidence type="ECO:0000256" key="1">
    <source>
        <dbReference type="ARBA" id="ARBA00022722"/>
    </source>
</evidence>
<evidence type="ECO:0000256" key="6">
    <source>
        <dbReference type="ARBA" id="ARBA00023118"/>
    </source>
</evidence>
<evidence type="ECO:0000256" key="4">
    <source>
        <dbReference type="ARBA" id="ARBA00022801"/>
    </source>
</evidence>
<evidence type="ECO:0000256" key="3">
    <source>
        <dbReference type="ARBA" id="ARBA00022759"/>
    </source>
</evidence>
<proteinExistence type="inferred from homology"/>
<dbReference type="GO" id="GO:0046872">
    <property type="term" value="F:metal ion binding"/>
    <property type="evidence" value="ECO:0007669"/>
    <property type="project" value="UniProtKB-KW"/>
</dbReference>
<dbReference type="Gene3D" id="3.100.10.20">
    <property type="entry name" value="CRISPR-associated endonuclease Cas1, N-terminal domain"/>
    <property type="match status" value="1"/>
</dbReference>
<name>A0A380TL17_9ZZZZ</name>